<keyword evidence="2" id="KW-1185">Reference proteome</keyword>
<comment type="caution">
    <text evidence="1">The sequence shown here is derived from an EMBL/GenBank/DDBJ whole genome shotgun (WGS) entry which is preliminary data.</text>
</comment>
<proteinExistence type="predicted"/>
<organism evidence="1 2">
    <name type="scientific">Cereibacter azotoformans</name>
    <dbReference type="NCBI Taxonomy" id="43057"/>
    <lineage>
        <taxon>Bacteria</taxon>
        <taxon>Pseudomonadati</taxon>
        <taxon>Pseudomonadota</taxon>
        <taxon>Alphaproteobacteria</taxon>
        <taxon>Rhodobacterales</taxon>
        <taxon>Paracoccaceae</taxon>
        <taxon>Cereibacter</taxon>
    </lineage>
</organism>
<dbReference type="Proteomes" id="UP000244060">
    <property type="component" value="Unassembled WGS sequence"/>
</dbReference>
<sequence length="105" mass="12000">MMRIRMVPLRRMYELTLFRVQGDTLTCNDMVYDFSDVEEGDVLPWDAMDNTWVTSNVTRVNGVLEFEVVFPHGYYGDISLPNPGTIEVEDQDIPIPPYLPPSAEG</sequence>
<dbReference type="OrthoDB" id="8373799at2"/>
<evidence type="ECO:0000313" key="1">
    <source>
        <dbReference type="EMBL" id="PTR15397.1"/>
    </source>
</evidence>
<gene>
    <name evidence="1" type="ORF">C8J28_114118</name>
</gene>
<name>A0A2T5JYZ1_9RHOB</name>
<protein>
    <submittedName>
        <fullName evidence="1">Uncharacterized protein</fullName>
    </submittedName>
</protein>
<dbReference type="EMBL" id="QAOT01000014">
    <property type="protein sequence ID" value="PTR15397.1"/>
    <property type="molecule type" value="Genomic_DNA"/>
</dbReference>
<reference evidence="1 2" key="1">
    <citation type="submission" date="2018-04" db="EMBL/GenBank/DDBJ databases">
        <title>Genomic Encyclopedia of Type Strains, Phase III (KMG-III): the genomes of soil and plant-associated and newly described type strains.</title>
        <authorList>
            <person name="Whitman W."/>
        </authorList>
    </citation>
    <scope>NUCLEOTIDE SEQUENCE [LARGE SCALE GENOMIC DNA]</scope>
    <source>
        <strain evidence="1 2">KA25</strain>
    </source>
</reference>
<dbReference type="AlphaFoldDB" id="A0A2T5JYZ1"/>
<accession>A0A2T5JYZ1</accession>
<evidence type="ECO:0000313" key="2">
    <source>
        <dbReference type="Proteomes" id="UP000244060"/>
    </source>
</evidence>
<dbReference type="RefSeq" id="WP_108221507.1">
    <property type="nucleotide sequence ID" value="NZ_CP090021.1"/>
</dbReference>